<dbReference type="AlphaFoldDB" id="A0A9D4AHU8"/>
<keyword evidence="2" id="KW-1185">Reference proteome</keyword>
<accession>A0A9D4AHU8</accession>
<sequence length="77" mass="8958">MVAQNIHFPPSMRRVYNHTRGLNVTIGSVDGWASRQGINRRSQSYVGSRYRMQRRSLVVCSYCSHKPSGDYRFYVSE</sequence>
<gene>
    <name evidence="1" type="ORF">J1N35_004619</name>
</gene>
<dbReference type="Proteomes" id="UP000828251">
    <property type="component" value="Unassembled WGS sequence"/>
</dbReference>
<organism evidence="1 2">
    <name type="scientific">Gossypium stocksii</name>
    <dbReference type="NCBI Taxonomy" id="47602"/>
    <lineage>
        <taxon>Eukaryota</taxon>
        <taxon>Viridiplantae</taxon>
        <taxon>Streptophyta</taxon>
        <taxon>Embryophyta</taxon>
        <taxon>Tracheophyta</taxon>
        <taxon>Spermatophyta</taxon>
        <taxon>Magnoliopsida</taxon>
        <taxon>eudicotyledons</taxon>
        <taxon>Gunneridae</taxon>
        <taxon>Pentapetalae</taxon>
        <taxon>rosids</taxon>
        <taxon>malvids</taxon>
        <taxon>Malvales</taxon>
        <taxon>Malvaceae</taxon>
        <taxon>Malvoideae</taxon>
        <taxon>Gossypium</taxon>
    </lineage>
</organism>
<comment type="caution">
    <text evidence="1">The sequence shown here is derived from an EMBL/GenBank/DDBJ whole genome shotgun (WGS) entry which is preliminary data.</text>
</comment>
<evidence type="ECO:0000313" key="2">
    <source>
        <dbReference type="Proteomes" id="UP000828251"/>
    </source>
</evidence>
<proteinExistence type="predicted"/>
<dbReference type="EMBL" id="JAIQCV010000002">
    <property type="protein sequence ID" value="KAH1121459.1"/>
    <property type="molecule type" value="Genomic_DNA"/>
</dbReference>
<protein>
    <submittedName>
        <fullName evidence="1">Uncharacterized protein</fullName>
    </submittedName>
</protein>
<evidence type="ECO:0000313" key="1">
    <source>
        <dbReference type="EMBL" id="KAH1121459.1"/>
    </source>
</evidence>
<name>A0A9D4AHU8_9ROSI</name>
<reference evidence="1 2" key="1">
    <citation type="journal article" date="2021" name="Plant Biotechnol. J.">
        <title>Multi-omics assisted identification of the key and species-specific regulatory components of drought-tolerant mechanisms in Gossypium stocksii.</title>
        <authorList>
            <person name="Yu D."/>
            <person name="Ke L."/>
            <person name="Zhang D."/>
            <person name="Wu Y."/>
            <person name="Sun Y."/>
            <person name="Mei J."/>
            <person name="Sun J."/>
            <person name="Sun Y."/>
        </authorList>
    </citation>
    <scope>NUCLEOTIDE SEQUENCE [LARGE SCALE GENOMIC DNA]</scope>
    <source>
        <strain evidence="2">cv. E1</strain>
        <tissue evidence="1">Leaf</tissue>
    </source>
</reference>